<organism evidence="2 3">
    <name type="scientific">Populus alba x Populus x berolinensis</name>
    <dbReference type="NCBI Taxonomy" id="444605"/>
    <lineage>
        <taxon>Eukaryota</taxon>
        <taxon>Viridiplantae</taxon>
        <taxon>Streptophyta</taxon>
        <taxon>Embryophyta</taxon>
        <taxon>Tracheophyta</taxon>
        <taxon>Spermatophyta</taxon>
        <taxon>Magnoliopsida</taxon>
        <taxon>eudicotyledons</taxon>
        <taxon>Gunneridae</taxon>
        <taxon>Pentapetalae</taxon>
        <taxon>rosids</taxon>
        <taxon>fabids</taxon>
        <taxon>Malpighiales</taxon>
        <taxon>Salicaceae</taxon>
        <taxon>Saliceae</taxon>
        <taxon>Populus</taxon>
    </lineage>
</organism>
<name>A0AAD6L813_9ROSI</name>
<accession>A0AAD6L813</accession>
<comment type="caution">
    <text evidence="2">The sequence shown here is derived from an EMBL/GenBank/DDBJ whole genome shotgun (WGS) entry which is preliminary data.</text>
</comment>
<keyword evidence="3" id="KW-1185">Reference proteome</keyword>
<sequence>MTRRYLRAFGNGVLGNLEYQYFSVGGEISLGRKVVTFFGKGTLSAATATVVWVTPMVLAAVEQVMKRERVRKKRRSSAQELARDIFLKIMKK</sequence>
<protein>
    <submittedName>
        <fullName evidence="2">Uncharacterized protein</fullName>
    </submittedName>
</protein>
<dbReference type="Proteomes" id="UP001164929">
    <property type="component" value="Chromosome 19"/>
</dbReference>
<dbReference type="EMBL" id="JAQIZT010000019">
    <property type="protein sequence ID" value="KAJ6951257.1"/>
    <property type="molecule type" value="Genomic_DNA"/>
</dbReference>
<dbReference type="AlphaFoldDB" id="A0AAD6L813"/>
<keyword evidence="1" id="KW-0812">Transmembrane</keyword>
<gene>
    <name evidence="2" type="ORF">NC653_040603</name>
</gene>
<evidence type="ECO:0000313" key="2">
    <source>
        <dbReference type="EMBL" id="KAJ6951257.1"/>
    </source>
</evidence>
<evidence type="ECO:0000256" key="1">
    <source>
        <dbReference type="SAM" id="Phobius"/>
    </source>
</evidence>
<reference evidence="2" key="1">
    <citation type="journal article" date="2023" name="Mol. Ecol. Resour.">
        <title>Chromosome-level genome assembly of a triploid poplar Populus alba 'Berolinensis'.</title>
        <authorList>
            <person name="Chen S."/>
            <person name="Yu Y."/>
            <person name="Wang X."/>
            <person name="Wang S."/>
            <person name="Zhang T."/>
            <person name="Zhou Y."/>
            <person name="He R."/>
            <person name="Meng N."/>
            <person name="Wang Y."/>
            <person name="Liu W."/>
            <person name="Liu Z."/>
            <person name="Liu J."/>
            <person name="Guo Q."/>
            <person name="Huang H."/>
            <person name="Sederoff R.R."/>
            <person name="Wang G."/>
            <person name="Qu G."/>
            <person name="Chen S."/>
        </authorList>
    </citation>
    <scope>NUCLEOTIDE SEQUENCE</scope>
    <source>
        <strain evidence="2">SC-2020</strain>
    </source>
</reference>
<evidence type="ECO:0000313" key="3">
    <source>
        <dbReference type="Proteomes" id="UP001164929"/>
    </source>
</evidence>
<keyword evidence="1" id="KW-1133">Transmembrane helix</keyword>
<keyword evidence="1" id="KW-0472">Membrane</keyword>
<feature type="transmembrane region" description="Helical" evidence="1">
    <location>
        <begin position="43"/>
        <end position="65"/>
    </location>
</feature>
<proteinExistence type="predicted"/>